<name>H8GN55_METAL</name>
<dbReference type="AlphaFoldDB" id="H8GN55"/>
<gene>
    <name evidence="1" type="ORF">Metal_3090</name>
</gene>
<organism evidence="1 2">
    <name type="scientific">Methylomicrobium album BG8</name>
    <dbReference type="NCBI Taxonomy" id="686340"/>
    <lineage>
        <taxon>Bacteria</taxon>
        <taxon>Pseudomonadati</taxon>
        <taxon>Pseudomonadota</taxon>
        <taxon>Gammaproteobacteria</taxon>
        <taxon>Methylococcales</taxon>
        <taxon>Methylococcaceae</taxon>
        <taxon>Methylomicrobium</taxon>
    </lineage>
</organism>
<keyword evidence="2" id="KW-1185">Reference proteome</keyword>
<dbReference type="STRING" id="686340.Metal_3090"/>
<proteinExistence type="predicted"/>
<accession>H8GN55</accession>
<evidence type="ECO:0000313" key="2">
    <source>
        <dbReference type="Proteomes" id="UP000005090"/>
    </source>
</evidence>
<reference evidence="1 2" key="1">
    <citation type="journal article" date="2013" name="Genome Announc.">
        <title>Genome Sequence of the Obligate Gammaproteobacterial Methanotroph Methylomicrobium album Strain BG8.</title>
        <authorList>
            <person name="Kits K.D."/>
            <person name="Kalyuzhnaya M.G."/>
            <person name="Klotz M.G."/>
            <person name="Jetten M.S."/>
            <person name="Op den Camp H.J."/>
            <person name="Vuilleumier S."/>
            <person name="Bringel F."/>
            <person name="Dispirito A.A."/>
            <person name="Murrell J.C."/>
            <person name="Bruce D."/>
            <person name="Cheng J.F."/>
            <person name="Copeland A."/>
            <person name="Goodwin L."/>
            <person name="Hauser L."/>
            <person name="Lajus A."/>
            <person name="Land M.L."/>
            <person name="Lapidus A."/>
            <person name="Lucas S."/>
            <person name="Medigue C."/>
            <person name="Pitluck S."/>
            <person name="Woyke T."/>
            <person name="Zeytun A."/>
            <person name="Stein L.Y."/>
        </authorList>
    </citation>
    <scope>NUCLEOTIDE SEQUENCE [LARGE SCALE GENOMIC DNA]</scope>
    <source>
        <strain evidence="1 2">BG8</strain>
    </source>
</reference>
<evidence type="ECO:0000313" key="1">
    <source>
        <dbReference type="EMBL" id="EIC30769.1"/>
    </source>
</evidence>
<dbReference type="HOGENOM" id="CLU_104554_0_0_6"/>
<dbReference type="InterPro" id="IPR053855">
    <property type="entry name" value="DUF6931"/>
</dbReference>
<dbReference type="Pfam" id="PF22011">
    <property type="entry name" value="DUF6931"/>
    <property type="match status" value="1"/>
</dbReference>
<sequence>MRRHGVSARCGSSKDKGQEEQMAGFDVLKKVVSPKAAALCQDIDLDPAAVQCLASDPSPVEFLNALFERESYPDAVRFLARVLPKREAAWWACICTRGVLGPEAPPVAVQALAAAEQWVYKPTEANRRLAEAAAQATAFDSPASWAAMAAFWSEGSMVPEDAPAVPPADNLTAKAVAGAVMLAAVIGQPASIQEKYRFFLTQGVDIANGGNGRPWQG</sequence>
<dbReference type="EMBL" id="CM001475">
    <property type="protein sequence ID" value="EIC30769.1"/>
    <property type="molecule type" value="Genomic_DNA"/>
</dbReference>
<dbReference type="eggNOG" id="COG1716">
    <property type="taxonomic scope" value="Bacteria"/>
</dbReference>
<protein>
    <submittedName>
        <fullName evidence="1">Uncharacterized protein</fullName>
    </submittedName>
</protein>
<dbReference type="Proteomes" id="UP000005090">
    <property type="component" value="Chromosome"/>
</dbReference>